<evidence type="ECO:0000313" key="2">
    <source>
        <dbReference type="EMBL" id="OGE64062.1"/>
    </source>
</evidence>
<organism evidence="2 3">
    <name type="scientific">Candidatus Daviesbacteria bacterium RIFCSPLOWO2_02_FULL_36_8</name>
    <dbReference type="NCBI Taxonomy" id="1797793"/>
    <lineage>
        <taxon>Bacteria</taxon>
        <taxon>Candidatus Daviesiibacteriota</taxon>
    </lineage>
</organism>
<protein>
    <recommendedName>
        <fullName evidence="4">DUF1648 domain-containing protein</fullName>
    </recommendedName>
</protein>
<keyword evidence="1" id="KW-1133">Transmembrane helix</keyword>
<name>A0A1F5MFC1_9BACT</name>
<evidence type="ECO:0000313" key="3">
    <source>
        <dbReference type="Proteomes" id="UP000183317"/>
    </source>
</evidence>
<dbReference type="AlphaFoldDB" id="A0A1F5MFC1"/>
<reference evidence="2 3" key="1">
    <citation type="journal article" date="2016" name="Nat. Commun.">
        <title>Thousands of microbial genomes shed light on interconnected biogeochemical processes in an aquifer system.</title>
        <authorList>
            <person name="Anantharaman K."/>
            <person name="Brown C.T."/>
            <person name="Hug L.A."/>
            <person name="Sharon I."/>
            <person name="Castelle C.J."/>
            <person name="Probst A.J."/>
            <person name="Thomas B.C."/>
            <person name="Singh A."/>
            <person name="Wilkins M.J."/>
            <person name="Karaoz U."/>
            <person name="Brodie E.L."/>
            <person name="Williams K.H."/>
            <person name="Hubbard S.S."/>
            <person name="Banfield J.F."/>
        </authorList>
    </citation>
    <scope>NUCLEOTIDE SEQUENCE [LARGE SCALE GENOMIC DNA]</scope>
</reference>
<evidence type="ECO:0008006" key="4">
    <source>
        <dbReference type="Google" id="ProtNLM"/>
    </source>
</evidence>
<feature type="transmembrane region" description="Helical" evidence="1">
    <location>
        <begin position="7"/>
        <end position="27"/>
    </location>
</feature>
<dbReference type="Proteomes" id="UP000183317">
    <property type="component" value="Unassembled WGS sequence"/>
</dbReference>
<feature type="transmembrane region" description="Helical" evidence="1">
    <location>
        <begin position="47"/>
        <end position="69"/>
    </location>
</feature>
<proteinExistence type="predicted"/>
<evidence type="ECO:0000256" key="1">
    <source>
        <dbReference type="SAM" id="Phobius"/>
    </source>
</evidence>
<dbReference type="EMBL" id="MFDU01000050">
    <property type="protein sequence ID" value="OGE64062.1"/>
    <property type="molecule type" value="Genomic_DNA"/>
</dbReference>
<gene>
    <name evidence="2" type="ORF">A3J13_02095</name>
</gene>
<comment type="caution">
    <text evidence="2">The sequence shown here is derived from an EMBL/GenBank/DDBJ whole genome shotgun (WGS) entry which is preliminary data.</text>
</comment>
<keyword evidence="1" id="KW-0812">Transmembrane</keyword>
<accession>A0A1F5MFC1</accession>
<sequence>MKNWINSIPILISVIFTLFILFFGRFLPAKLPLFYSLPWGDKQLVSHQQFLIIPGLIIFITLINVGISWQLHSSQIFFKKLLTFSSWLVAIILIITFLKIIFIFV</sequence>
<feature type="transmembrane region" description="Helical" evidence="1">
    <location>
        <begin position="81"/>
        <end position="104"/>
    </location>
</feature>
<keyword evidence="1" id="KW-0472">Membrane</keyword>